<proteinExistence type="inferred from homology"/>
<evidence type="ECO:0000313" key="5">
    <source>
        <dbReference type="Proteomes" id="UP000198994"/>
    </source>
</evidence>
<sequence length="101" mass="10856">MCLGIPGQIVEITDEARLMAMADVSGVQREVSLAPVSDRPLADLVGEWVLIHVGFAMAVIDEHEAAETLEALRGLGEAQEALEAMEQGARAFDEPVRENAQ</sequence>
<dbReference type="PANTHER" id="PTHR35177:SF2">
    <property type="entry name" value="HYDROGENASE MATURATION FACTOR HYBG"/>
    <property type="match status" value="1"/>
</dbReference>
<dbReference type="PROSITE" id="PS01097">
    <property type="entry name" value="HUPF_HYPC"/>
    <property type="match status" value="1"/>
</dbReference>
<protein>
    <recommendedName>
        <fullName evidence="3">Hydrogenase maturation factor HypC</fullName>
    </recommendedName>
</protein>
<keyword evidence="5" id="KW-1185">Reference proteome</keyword>
<gene>
    <name evidence="4" type="ORF">SAMN04488105_105182</name>
</gene>
<name>A0A1G7E8B1_9RHOB</name>
<dbReference type="FunFam" id="2.30.30.140:FF:000022">
    <property type="entry name" value="Hydrogenase assembly chaperone HybG"/>
    <property type="match status" value="1"/>
</dbReference>
<dbReference type="OrthoDB" id="9806017at2"/>
<reference evidence="5" key="1">
    <citation type="submission" date="2016-10" db="EMBL/GenBank/DDBJ databases">
        <authorList>
            <person name="Varghese N."/>
            <person name="Submissions S."/>
        </authorList>
    </citation>
    <scope>NUCLEOTIDE SEQUENCE [LARGE SCALE GENOMIC DNA]</scope>
    <source>
        <strain evidence="5">DSM 10146</strain>
    </source>
</reference>
<dbReference type="SUPFAM" id="SSF159127">
    <property type="entry name" value="HupF/HypC-like"/>
    <property type="match status" value="1"/>
</dbReference>
<evidence type="ECO:0000313" key="4">
    <source>
        <dbReference type="EMBL" id="SDE59706.1"/>
    </source>
</evidence>
<dbReference type="Gene3D" id="2.30.30.140">
    <property type="match status" value="1"/>
</dbReference>
<dbReference type="PRINTS" id="PR00445">
    <property type="entry name" value="HUPFHYPC"/>
</dbReference>
<organism evidence="4 5">
    <name type="scientific">Salipiger thiooxidans</name>
    <dbReference type="NCBI Taxonomy" id="282683"/>
    <lineage>
        <taxon>Bacteria</taxon>
        <taxon>Pseudomonadati</taxon>
        <taxon>Pseudomonadota</taxon>
        <taxon>Alphaproteobacteria</taxon>
        <taxon>Rhodobacterales</taxon>
        <taxon>Roseobacteraceae</taxon>
        <taxon>Salipiger</taxon>
    </lineage>
</organism>
<dbReference type="STRING" id="282683.SAMN04488105_105182"/>
<dbReference type="GO" id="GO:0051604">
    <property type="term" value="P:protein maturation"/>
    <property type="evidence" value="ECO:0007669"/>
    <property type="project" value="TreeGrafter"/>
</dbReference>
<comment type="function">
    <text evidence="2">Involved in the maturation of [NiFe] hydrogenases. Involved in the biosynthesis of the Fe(CN)(2)CO cofactor.</text>
</comment>
<dbReference type="RefSeq" id="WP_089958144.1">
    <property type="nucleotide sequence ID" value="NZ_FNAV01000005.1"/>
</dbReference>
<dbReference type="NCBIfam" id="TIGR00074">
    <property type="entry name" value="hypC_hupF"/>
    <property type="match status" value="1"/>
</dbReference>
<dbReference type="Proteomes" id="UP000198994">
    <property type="component" value="Unassembled WGS sequence"/>
</dbReference>
<accession>A0A1G7E8B1</accession>
<dbReference type="GO" id="GO:0005506">
    <property type="term" value="F:iron ion binding"/>
    <property type="evidence" value="ECO:0007669"/>
    <property type="project" value="TreeGrafter"/>
</dbReference>
<comment type="similarity">
    <text evidence="1">Belongs to the HupF/HypC family.</text>
</comment>
<evidence type="ECO:0000256" key="3">
    <source>
        <dbReference type="ARBA" id="ARBA00071976"/>
    </source>
</evidence>
<dbReference type="InterPro" id="IPR019812">
    <property type="entry name" value="Hydgase_assmbl_chp_CS"/>
</dbReference>
<dbReference type="InterPro" id="IPR001109">
    <property type="entry name" value="Hydrogenase_HupF/HypC"/>
</dbReference>
<dbReference type="Pfam" id="PF01455">
    <property type="entry name" value="HupF_HypC"/>
    <property type="match status" value="1"/>
</dbReference>
<dbReference type="AlphaFoldDB" id="A0A1G7E8B1"/>
<evidence type="ECO:0000256" key="1">
    <source>
        <dbReference type="ARBA" id="ARBA00006018"/>
    </source>
</evidence>
<dbReference type="PANTHER" id="PTHR35177">
    <property type="entry name" value="HYDROGENASE MATURATION FACTOR HYBG"/>
    <property type="match status" value="1"/>
</dbReference>
<dbReference type="GO" id="GO:1902670">
    <property type="term" value="F:carbon dioxide binding"/>
    <property type="evidence" value="ECO:0007669"/>
    <property type="project" value="TreeGrafter"/>
</dbReference>
<dbReference type="EMBL" id="FNAV01000005">
    <property type="protein sequence ID" value="SDE59706.1"/>
    <property type="molecule type" value="Genomic_DNA"/>
</dbReference>
<evidence type="ECO:0000256" key="2">
    <source>
        <dbReference type="ARBA" id="ARBA00053969"/>
    </source>
</evidence>